<dbReference type="Gene3D" id="2.120.10.30">
    <property type="entry name" value="TolB, C-terminal domain"/>
    <property type="match status" value="3"/>
</dbReference>
<evidence type="ECO:0008006" key="4">
    <source>
        <dbReference type="Google" id="ProtNLM"/>
    </source>
</evidence>
<evidence type="ECO:0000256" key="1">
    <source>
        <dbReference type="SAM" id="SignalP"/>
    </source>
</evidence>
<gene>
    <name evidence="2" type="ORF">H8K33_12325</name>
</gene>
<reference evidence="2 3" key="1">
    <citation type="submission" date="2020-08" db="EMBL/GenBank/DDBJ databases">
        <title>Novel species isolated from subtropical streams in China.</title>
        <authorList>
            <person name="Lu H."/>
        </authorList>
    </citation>
    <scope>NUCLEOTIDE SEQUENCE [LARGE SCALE GENOMIC DNA]</scope>
    <source>
        <strain evidence="2 3">KCTC 52442</strain>
    </source>
</reference>
<dbReference type="PANTHER" id="PTHR13833">
    <property type="match status" value="1"/>
</dbReference>
<dbReference type="InterPro" id="IPR015943">
    <property type="entry name" value="WD40/YVTN_repeat-like_dom_sf"/>
</dbReference>
<comment type="caution">
    <text evidence="2">The sequence shown here is derived from an EMBL/GenBank/DDBJ whole genome shotgun (WGS) entry which is preliminary data.</text>
</comment>
<protein>
    <recommendedName>
        <fullName evidence="4">SMP-30/Gluconolactonase/LRE-like region domain-containing protein</fullName>
    </recommendedName>
</protein>
<dbReference type="SUPFAM" id="SSF101898">
    <property type="entry name" value="NHL repeat"/>
    <property type="match status" value="1"/>
</dbReference>
<keyword evidence="3" id="KW-1185">Reference proteome</keyword>
<sequence length="739" mass="79146">MLKTTTSLVRWKCAFGLSTLLLLSACGGGSDTPSASVSPIEINVTSVNSEIEAGAPNVLISANVRGSTSPANWHLEGTIGRLNATTGNTVEYIPPPLGTVETVSNIKITASVGSVNKSITFLLRPSASGAYAYTGAVRGWGYIDALGNAARFAQPNDIVADAEDNLYVWDEGNNRIRRLSKAGAVSTYAAIIKPSTASYKVWLKLRHFSGRFIYTKDAEEAQLISPDGSKISVDYTDLPDIADYRDIDGNVYHRGSAAYGKSFATVTKNRQVLAGNAPATVAKDGVGSDASFVAISNLVVFPNKMVYVLDQELASGKYQLRQISQAGVVTTLSTAKFESPARIIPNSGDLPTVLDRNGVHKLQAGGNWSFTSISDNKLFPAKNLAFDSPDATADKDGNIYLTDPILDRIVRVTAQGNVSIFAGMLDGKSRANRLDGRVDAARFLHPYAMSKDRAGNLYVVEDTPNLLDSYGQSWTQYALTLRKIAVDGSVTTLSAPGIWWGKADSTKMAESFTAPAKLVVDNESNIWIFNRLLMVGSVFVPPTPFGENAIWKITPDGKLTKVTTKITDCPTSAREWKVCDIAFDGKDNLIVADGDGVHKLHVDGSMTKLSGMEAIGSVSAFSTDTKGNLYFTRDSSSDPGIYKRSAAGSVTKLHNTSPYLNSNMLADDQGNIYFSKACALYKISASGVESLIAGVAGQCGMQLGQLPNIRLHHITSFAWLGVNSMYVSSDDAVLKIVLP</sequence>
<dbReference type="Proteomes" id="UP000643610">
    <property type="component" value="Unassembled WGS sequence"/>
</dbReference>
<dbReference type="Gene3D" id="2.130.10.10">
    <property type="entry name" value="YVTN repeat-like/Quinoprotein amine dehydrogenase"/>
    <property type="match status" value="1"/>
</dbReference>
<dbReference type="PANTHER" id="PTHR13833:SF71">
    <property type="entry name" value="NHL DOMAIN-CONTAINING PROTEIN"/>
    <property type="match status" value="1"/>
</dbReference>
<evidence type="ECO:0000313" key="3">
    <source>
        <dbReference type="Proteomes" id="UP000643610"/>
    </source>
</evidence>
<proteinExistence type="predicted"/>
<dbReference type="InterPro" id="IPR011042">
    <property type="entry name" value="6-blade_b-propeller_TolB-like"/>
</dbReference>
<dbReference type="EMBL" id="JACOFU010000004">
    <property type="protein sequence ID" value="MBC3832302.1"/>
    <property type="molecule type" value="Genomic_DNA"/>
</dbReference>
<feature type="chain" id="PRO_5045246224" description="SMP-30/Gluconolactonase/LRE-like region domain-containing protein" evidence="1">
    <location>
        <begin position="28"/>
        <end position="739"/>
    </location>
</feature>
<dbReference type="PROSITE" id="PS51257">
    <property type="entry name" value="PROKAR_LIPOPROTEIN"/>
    <property type="match status" value="1"/>
</dbReference>
<keyword evidence="1" id="KW-0732">Signal</keyword>
<accession>A0ABR6XS53</accession>
<name>A0ABR6XS53_9BURK</name>
<organism evidence="2 3">
    <name type="scientific">Undibacterium amnicola</name>
    <dbReference type="NCBI Taxonomy" id="1834038"/>
    <lineage>
        <taxon>Bacteria</taxon>
        <taxon>Pseudomonadati</taxon>
        <taxon>Pseudomonadota</taxon>
        <taxon>Betaproteobacteria</taxon>
        <taxon>Burkholderiales</taxon>
        <taxon>Oxalobacteraceae</taxon>
        <taxon>Undibacterium</taxon>
    </lineage>
</organism>
<evidence type="ECO:0000313" key="2">
    <source>
        <dbReference type="EMBL" id="MBC3832302.1"/>
    </source>
</evidence>
<feature type="signal peptide" evidence="1">
    <location>
        <begin position="1"/>
        <end position="27"/>
    </location>
</feature>